<dbReference type="KEGG" id="bpg:Bathy08g04150"/>
<dbReference type="OrthoDB" id="2017163at2759"/>
<dbReference type="EMBL" id="FO082271">
    <property type="protein sequence ID" value="CCO17515.1"/>
    <property type="molecule type" value="Genomic_DNA"/>
</dbReference>
<evidence type="ECO:0000313" key="2">
    <source>
        <dbReference type="EMBL" id="CCO17515.1"/>
    </source>
</evidence>
<evidence type="ECO:0000313" key="3">
    <source>
        <dbReference type="Proteomes" id="UP000198341"/>
    </source>
</evidence>
<feature type="compositionally biased region" description="Low complexity" evidence="1">
    <location>
        <begin position="73"/>
        <end position="82"/>
    </location>
</feature>
<evidence type="ECO:0000256" key="1">
    <source>
        <dbReference type="SAM" id="MobiDB-lite"/>
    </source>
</evidence>
<gene>
    <name evidence="2" type="ORF">Bathy08g04150</name>
</gene>
<protein>
    <submittedName>
        <fullName evidence="2">Uncharacterized protein</fullName>
    </submittedName>
</protein>
<dbReference type="AlphaFoldDB" id="K8EYE6"/>
<reference evidence="2 3" key="1">
    <citation type="submission" date="2011-10" db="EMBL/GenBank/DDBJ databases">
        <authorList>
            <person name="Genoscope - CEA"/>
        </authorList>
    </citation>
    <scope>NUCLEOTIDE SEQUENCE [LARGE SCALE GENOMIC DNA]</scope>
    <source>
        <strain evidence="2 3">RCC 1105</strain>
    </source>
</reference>
<dbReference type="eggNOG" id="ENOG502SB5T">
    <property type="taxonomic scope" value="Eukaryota"/>
</dbReference>
<keyword evidence="3" id="KW-1185">Reference proteome</keyword>
<name>K8EYE6_9CHLO</name>
<organism evidence="2 3">
    <name type="scientific">Bathycoccus prasinos</name>
    <dbReference type="NCBI Taxonomy" id="41875"/>
    <lineage>
        <taxon>Eukaryota</taxon>
        <taxon>Viridiplantae</taxon>
        <taxon>Chlorophyta</taxon>
        <taxon>Mamiellophyceae</taxon>
        <taxon>Mamiellales</taxon>
        <taxon>Bathycoccaceae</taxon>
        <taxon>Bathycoccus</taxon>
    </lineage>
</organism>
<dbReference type="RefSeq" id="XP_007511394.1">
    <property type="nucleotide sequence ID" value="XM_007511332.1"/>
</dbReference>
<feature type="region of interest" description="Disordered" evidence="1">
    <location>
        <begin position="374"/>
        <end position="393"/>
    </location>
</feature>
<proteinExistence type="predicted"/>
<dbReference type="Proteomes" id="UP000198341">
    <property type="component" value="Chromosome 8"/>
</dbReference>
<feature type="compositionally biased region" description="Low complexity" evidence="1">
    <location>
        <begin position="377"/>
        <end position="393"/>
    </location>
</feature>
<sequence length="393" mass="44288">MFASRSFAFSENAFGPRRTGKGGLPPSSMTTTTKQKTFAKKTHLLNERERKRSNRRTLRVVKASDEKSDENNESSSSSMMMNETSMQEMLAKLERAEKEKELLQQKLEETNNNKREESNTSNENLTIDELARMKPRGTGTKSRIDGSMQREQIFDFGKNKKDGNWLQDGLEFVSKEQPSEQLTVAEMSEEDQNTVNRRLAIGIALTVGFIGFGLIPDDSIGGKPEKPLFFYLVPIARSREILRNCEELAEDGDFEALLSNVKSVLGEPNTIKKNLLTACVFLSGREEERAKELAFNIVEDIEKVDFKTYFDTQQKTFDGVTAKKYADFSAKAAHAAVIKINRFLEFFDAESRQAANSQVAPFQSRKRVVVEEKEEAVSVPAEETSDFSSSSSE</sequence>
<accession>K8EYE6</accession>
<dbReference type="GeneID" id="19014394"/>
<feature type="region of interest" description="Disordered" evidence="1">
    <location>
        <begin position="1"/>
        <end position="82"/>
    </location>
</feature>